<evidence type="ECO:0000313" key="1">
    <source>
        <dbReference type="EMBL" id="GBM49629.1"/>
    </source>
</evidence>
<comment type="caution">
    <text evidence="1">The sequence shown here is derived from an EMBL/GenBank/DDBJ whole genome shotgun (WGS) entry which is preliminary data.</text>
</comment>
<accession>A0A4Y2GAE8</accession>
<reference evidence="1 2" key="1">
    <citation type="journal article" date="2019" name="Sci. Rep.">
        <title>Orb-weaving spider Araneus ventricosus genome elucidates the spidroin gene catalogue.</title>
        <authorList>
            <person name="Kono N."/>
            <person name="Nakamura H."/>
            <person name="Ohtoshi R."/>
            <person name="Moran D.A.P."/>
            <person name="Shinohara A."/>
            <person name="Yoshida Y."/>
            <person name="Fujiwara M."/>
            <person name="Mori M."/>
            <person name="Tomita M."/>
            <person name="Arakawa K."/>
        </authorList>
    </citation>
    <scope>NUCLEOTIDE SEQUENCE [LARGE SCALE GENOMIC DNA]</scope>
</reference>
<keyword evidence="2" id="KW-1185">Reference proteome</keyword>
<organism evidence="1 2">
    <name type="scientific">Araneus ventricosus</name>
    <name type="common">Orbweaver spider</name>
    <name type="synonym">Epeira ventricosa</name>
    <dbReference type="NCBI Taxonomy" id="182803"/>
    <lineage>
        <taxon>Eukaryota</taxon>
        <taxon>Metazoa</taxon>
        <taxon>Ecdysozoa</taxon>
        <taxon>Arthropoda</taxon>
        <taxon>Chelicerata</taxon>
        <taxon>Arachnida</taxon>
        <taxon>Araneae</taxon>
        <taxon>Araneomorphae</taxon>
        <taxon>Entelegynae</taxon>
        <taxon>Araneoidea</taxon>
        <taxon>Araneidae</taxon>
        <taxon>Araneus</taxon>
    </lineage>
</organism>
<proteinExistence type="predicted"/>
<gene>
    <name evidence="1" type="ORF">AVEN_3219_1</name>
</gene>
<sequence>MNSSSLCEPNLTILKSPWGRRSSHTRAILERGDSESWSDDLDDAWTANFRSTLVRGRLTIDKFSVHQACYHGGSFLESGIETTNLRSRILYSATWSATISMKGVKVAIHQT</sequence>
<dbReference type="AlphaFoldDB" id="A0A4Y2GAE8"/>
<evidence type="ECO:0000313" key="2">
    <source>
        <dbReference type="Proteomes" id="UP000499080"/>
    </source>
</evidence>
<name>A0A4Y2GAE8_ARAVE</name>
<dbReference type="Proteomes" id="UP000499080">
    <property type="component" value="Unassembled WGS sequence"/>
</dbReference>
<protein>
    <submittedName>
        <fullName evidence="1">Uncharacterized protein</fullName>
    </submittedName>
</protein>
<dbReference type="EMBL" id="BGPR01001266">
    <property type="protein sequence ID" value="GBM49629.1"/>
    <property type="molecule type" value="Genomic_DNA"/>
</dbReference>